<dbReference type="InterPro" id="IPR036390">
    <property type="entry name" value="WH_DNA-bd_sf"/>
</dbReference>
<evidence type="ECO:0000256" key="2">
    <source>
        <dbReference type="ARBA" id="ARBA00023015"/>
    </source>
</evidence>
<proteinExistence type="inferred from homology"/>
<dbReference type="PANTHER" id="PTHR30126:SF40">
    <property type="entry name" value="HTH-TYPE TRANSCRIPTIONAL REGULATOR GLTR"/>
    <property type="match status" value="1"/>
</dbReference>
<dbReference type="InterPro" id="IPR005119">
    <property type="entry name" value="LysR_subst-bd"/>
</dbReference>
<protein>
    <submittedName>
        <fullName evidence="6">LysR family transcriptional regulator</fullName>
    </submittedName>
</protein>
<dbReference type="Proteomes" id="UP000215788">
    <property type="component" value="Unassembled WGS sequence"/>
</dbReference>
<dbReference type="InterPro" id="IPR036388">
    <property type="entry name" value="WH-like_DNA-bd_sf"/>
</dbReference>
<name>A0A266N8K3_9PSED</name>
<comment type="caution">
    <text evidence="6">The sequence shown here is derived from an EMBL/GenBank/DDBJ whole genome shotgun (WGS) entry which is preliminary data.</text>
</comment>
<reference evidence="6 7" key="1">
    <citation type="submission" date="2017-08" db="EMBL/GenBank/DDBJ databases">
        <title>Genomic and metabolic characterisation of spoilage-associated Pseudomonas species.</title>
        <authorList>
            <person name="Stanborough T."/>
            <person name="Fegan N."/>
            <person name="Powell S.M."/>
            <person name="Singh T."/>
            <person name="Tamplin M.L."/>
            <person name="Chandry P.S."/>
        </authorList>
    </citation>
    <scope>NUCLEOTIDE SEQUENCE [LARGE SCALE GENOMIC DNA]</scope>
    <source>
        <strain evidence="6 7">L1802</strain>
    </source>
</reference>
<keyword evidence="4" id="KW-0804">Transcription</keyword>
<dbReference type="EMBL" id="NQKI01000021">
    <property type="protein sequence ID" value="OZY58848.1"/>
    <property type="molecule type" value="Genomic_DNA"/>
</dbReference>
<accession>A0A266N8K3</accession>
<dbReference type="RefSeq" id="WP_094993964.1">
    <property type="nucleotide sequence ID" value="NZ_NQKI01000021.1"/>
</dbReference>
<keyword evidence="2" id="KW-0805">Transcription regulation</keyword>
<evidence type="ECO:0000259" key="5">
    <source>
        <dbReference type="PROSITE" id="PS50931"/>
    </source>
</evidence>
<dbReference type="PANTHER" id="PTHR30126">
    <property type="entry name" value="HTH-TYPE TRANSCRIPTIONAL REGULATOR"/>
    <property type="match status" value="1"/>
</dbReference>
<dbReference type="GO" id="GO:0003700">
    <property type="term" value="F:DNA-binding transcription factor activity"/>
    <property type="evidence" value="ECO:0007669"/>
    <property type="project" value="InterPro"/>
</dbReference>
<gene>
    <name evidence="6" type="ORF">CJF39_14080</name>
</gene>
<dbReference type="InterPro" id="IPR000847">
    <property type="entry name" value="LysR_HTH_N"/>
</dbReference>
<evidence type="ECO:0000313" key="7">
    <source>
        <dbReference type="Proteomes" id="UP000215788"/>
    </source>
</evidence>
<dbReference type="Gene3D" id="1.10.10.10">
    <property type="entry name" value="Winged helix-like DNA-binding domain superfamily/Winged helix DNA-binding domain"/>
    <property type="match status" value="1"/>
</dbReference>
<dbReference type="FunFam" id="1.10.10.10:FF:000001">
    <property type="entry name" value="LysR family transcriptional regulator"/>
    <property type="match status" value="1"/>
</dbReference>
<evidence type="ECO:0000256" key="4">
    <source>
        <dbReference type="ARBA" id="ARBA00023163"/>
    </source>
</evidence>
<dbReference type="OrthoDB" id="464481at2"/>
<sequence length="298" mass="32629">MELSQLRMIKSVAECGSIALAAQQLHCVPSNITTRIKHLETELGTVLFTRAGRGLKISSAGQLFLGYCERILALVEEAKRAVTPDANPHGILRIGAIDSCASGRLPPLLAEYHQRYPDVTLELVTGQWPQLLDDVQHHRLDAAIVAIDVQHPKLLATDLYHEPLILIAGASHAPLTELSAIARQTVFMWPAGCPYRATLEQWLGGHNLRINSVAYANWGSIIGCVDAGAGLAIVPEGILERFGAGAALTRYRFNDLQPVQNRLVWHRETGCHTARDAFASLLAERFSQQNPSLDTARK</sequence>
<dbReference type="PROSITE" id="PS50931">
    <property type="entry name" value="HTH_LYSR"/>
    <property type="match status" value="1"/>
</dbReference>
<dbReference type="Gene3D" id="3.40.190.290">
    <property type="match status" value="1"/>
</dbReference>
<dbReference type="SUPFAM" id="SSF53850">
    <property type="entry name" value="Periplasmic binding protein-like II"/>
    <property type="match status" value="1"/>
</dbReference>
<dbReference type="SUPFAM" id="SSF46785">
    <property type="entry name" value="Winged helix' DNA-binding domain"/>
    <property type="match status" value="1"/>
</dbReference>
<evidence type="ECO:0000256" key="1">
    <source>
        <dbReference type="ARBA" id="ARBA00009437"/>
    </source>
</evidence>
<evidence type="ECO:0000313" key="6">
    <source>
        <dbReference type="EMBL" id="OZY58848.1"/>
    </source>
</evidence>
<dbReference type="Pfam" id="PF00126">
    <property type="entry name" value="HTH_1"/>
    <property type="match status" value="1"/>
</dbReference>
<keyword evidence="3" id="KW-0238">DNA-binding</keyword>
<organism evidence="6 7">
    <name type="scientific">Pseudomonas lundensis</name>
    <dbReference type="NCBI Taxonomy" id="86185"/>
    <lineage>
        <taxon>Bacteria</taxon>
        <taxon>Pseudomonadati</taxon>
        <taxon>Pseudomonadota</taxon>
        <taxon>Gammaproteobacteria</taxon>
        <taxon>Pseudomonadales</taxon>
        <taxon>Pseudomonadaceae</taxon>
        <taxon>Pseudomonas</taxon>
    </lineage>
</organism>
<evidence type="ECO:0000256" key="3">
    <source>
        <dbReference type="ARBA" id="ARBA00023125"/>
    </source>
</evidence>
<dbReference type="AlphaFoldDB" id="A0A266N8K3"/>
<dbReference type="Pfam" id="PF03466">
    <property type="entry name" value="LysR_substrate"/>
    <property type="match status" value="1"/>
</dbReference>
<feature type="domain" description="HTH lysR-type" evidence="5">
    <location>
        <begin position="1"/>
        <end position="58"/>
    </location>
</feature>
<comment type="similarity">
    <text evidence="1">Belongs to the LysR transcriptional regulatory family.</text>
</comment>
<dbReference type="GO" id="GO:0000976">
    <property type="term" value="F:transcription cis-regulatory region binding"/>
    <property type="evidence" value="ECO:0007669"/>
    <property type="project" value="TreeGrafter"/>
</dbReference>